<evidence type="ECO:0000313" key="1">
    <source>
        <dbReference type="EMBL" id="DAA02625.1"/>
    </source>
</evidence>
<sequence>KCQKVALVACPFFAKIRWSWTGWSRLSLATWHRLRFGSTTSCGIPVDPCPKPTHLIPFHSIPNCVRAQKAEEQQAASWLLFHVIKCTRRRMRCAKSHERGKARELWPTHRVAGSAGNAFGGSDIVTKNATFTAADASGSMTHAAASKIHIHTLRTPTWSWQINSASRPRPARPTSQHPIILLHPPPSHSPSHPVIHLSIQTVINRAGELAGRLQSDQRTMHPWQPLHCTPLQLPMMYSGKNHKPFLVVRVSRPHKPACNPKMVAHTLD</sequence>
<dbReference type="EMBL" id="BK003927">
    <property type="protein sequence ID" value="DAA02625.1"/>
    <property type="molecule type" value="Genomic_DNA"/>
</dbReference>
<feature type="non-terminal residue" evidence="1">
    <location>
        <position position="1"/>
    </location>
</feature>
<dbReference type="AlphaFoldDB" id="Q6IG39"/>
<protein>
    <submittedName>
        <fullName evidence="1">HDC07356</fullName>
    </submittedName>
</protein>
<reference evidence="1" key="1">
    <citation type="journal article" date="2003" name="Genome Biol.">
        <title>An integrated gene annotation and transcriptional profiling approach towards the full gene content of the Drosophila genome.</title>
        <authorList>
            <person name="Hild M."/>
            <person name="Beckmann B."/>
            <person name="Haas S.A."/>
            <person name="Koch B."/>
            <person name="Solovyev V."/>
            <person name="Busold C."/>
            <person name="Fellenberg K."/>
            <person name="Boutros M."/>
            <person name="Vingron M."/>
            <person name="Sauer F."/>
            <person name="Hoheisel J.D."/>
            <person name="Paro R."/>
        </authorList>
    </citation>
    <scope>NUCLEOTIDE SEQUENCE</scope>
</reference>
<gene>
    <name evidence="1" type="ORF">HDC07356</name>
</gene>
<name>Q6IG39_DROME</name>
<dbReference type="PeptideAtlas" id="Q6IG39"/>
<proteinExistence type="predicted"/>
<organism evidence="1">
    <name type="scientific">Drosophila melanogaster</name>
    <name type="common">Fruit fly</name>
    <dbReference type="NCBI Taxonomy" id="7227"/>
    <lineage>
        <taxon>Eukaryota</taxon>
        <taxon>Metazoa</taxon>
        <taxon>Ecdysozoa</taxon>
        <taxon>Arthropoda</taxon>
        <taxon>Hexapoda</taxon>
        <taxon>Insecta</taxon>
        <taxon>Pterygota</taxon>
        <taxon>Neoptera</taxon>
        <taxon>Endopterygota</taxon>
        <taxon>Diptera</taxon>
        <taxon>Brachycera</taxon>
        <taxon>Muscomorpha</taxon>
        <taxon>Ephydroidea</taxon>
        <taxon>Drosophilidae</taxon>
        <taxon>Drosophila</taxon>
        <taxon>Sophophora</taxon>
    </lineage>
</organism>
<accession>Q6IG39</accession>